<dbReference type="PROSITE" id="PS51464">
    <property type="entry name" value="SIS"/>
    <property type="match status" value="1"/>
</dbReference>
<gene>
    <name evidence="3" type="ORF">FHW23_001168</name>
</gene>
<proteinExistence type="predicted"/>
<dbReference type="Proteomes" id="UP000590225">
    <property type="component" value="Unassembled WGS sequence"/>
</dbReference>
<organism evidence="3 4">
    <name type="scientific">Curtobacterium pusillum</name>
    <dbReference type="NCBI Taxonomy" id="69373"/>
    <lineage>
        <taxon>Bacteria</taxon>
        <taxon>Bacillati</taxon>
        <taxon>Actinomycetota</taxon>
        <taxon>Actinomycetes</taxon>
        <taxon>Micrococcales</taxon>
        <taxon>Microbacteriaceae</taxon>
        <taxon>Curtobacterium</taxon>
    </lineage>
</organism>
<dbReference type="GO" id="GO:0009254">
    <property type="term" value="P:peptidoglycan turnover"/>
    <property type="evidence" value="ECO:0007669"/>
    <property type="project" value="TreeGrafter"/>
</dbReference>
<dbReference type="Pfam" id="PF22645">
    <property type="entry name" value="GKRP_SIS_N"/>
    <property type="match status" value="1"/>
</dbReference>
<dbReference type="InterPro" id="IPR001347">
    <property type="entry name" value="SIS_dom"/>
</dbReference>
<keyword evidence="1" id="KW-0119">Carbohydrate metabolism</keyword>
<dbReference type="InterPro" id="IPR040190">
    <property type="entry name" value="MURQ/GCKR"/>
</dbReference>
<dbReference type="SUPFAM" id="SSF53697">
    <property type="entry name" value="SIS domain"/>
    <property type="match status" value="1"/>
</dbReference>
<dbReference type="GO" id="GO:0097367">
    <property type="term" value="F:carbohydrate derivative binding"/>
    <property type="evidence" value="ECO:0007669"/>
    <property type="project" value="InterPro"/>
</dbReference>
<evidence type="ECO:0000259" key="2">
    <source>
        <dbReference type="PROSITE" id="PS51464"/>
    </source>
</evidence>
<sequence>MRSSPARSRPFSRRGRLVSVGAGTPGELGVLLAVECSPTFGSAPAQVVGLIDGGQVALTTVEDDAESAVRDLDALGLTADDVVVGISASGAAPYVIAAILETRRRSAV</sequence>
<evidence type="ECO:0000256" key="1">
    <source>
        <dbReference type="ARBA" id="ARBA00023277"/>
    </source>
</evidence>
<dbReference type="InterPro" id="IPR046348">
    <property type="entry name" value="SIS_dom_sf"/>
</dbReference>
<protein>
    <submittedName>
        <fullName evidence="3">N-acetylmuramic acid 6-phosphate (MurNAc-6-P) etherase</fullName>
    </submittedName>
</protein>
<dbReference type="EMBL" id="JACGXP010000002">
    <property type="protein sequence ID" value="MBA8989922.1"/>
    <property type="molecule type" value="Genomic_DNA"/>
</dbReference>
<accession>A0AAW3T650</accession>
<feature type="domain" description="SIS" evidence="2">
    <location>
        <begin position="7"/>
        <end position="108"/>
    </location>
</feature>
<dbReference type="GO" id="GO:0016803">
    <property type="term" value="F:ether hydrolase activity"/>
    <property type="evidence" value="ECO:0007669"/>
    <property type="project" value="TreeGrafter"/>
</dbReference>
<dbReference type="GO" id="GO:0016835">
    <property type="term" value="F:carbon-oxygen lyase activity"/>
    <property type="evidence" value="ECO:0007669"/>
    <property type="project" value="TreeGrafter"/>
</dbReference>
<evidence type="ECO:0000313" key="3">
    <source>
        <dbReference type="EMBL" id="MBA8989922.1"/>
    </source>
</evidence>
<dbReference type="PANTHER" id="PTHR10088">
    <property type="entry name" value="GLUCOKINASE REGULATORY PROTEIN"/>
    <property type="match status" value="1"/>
</dbReference>
<name>A0AAW3T650_9MICO</name>
<dbReference type="AlphaFoldDB" id="A0AAW3T650"/>
<comment type="caution">
    <text evidence="3">The sequence shown here is derived from an EMBL/GenBank/DDBJ whole genome shotgun (WGS) entry which is preliminary data.</text>
</comment>
<dbReference type="PANTHER" id="PTHR10088:SF4">
    <property type="entry name" value="GLUCOKINASE REGULATORY PROTEIN"/>
    <property type="match status" value="1"/>
</dbReference>
<evidence type="ECO:0000313" key="4">
    <source>
        <dbReference type="Proteomes" id="UP000590225"/>
    </source>
</evidence>
<dbReference type="GO" id="GO:0046348">
    <property type="term" value="P:amino sugar catabolic process"/>
    <property type="evidence" value="ECO:0007669"/>
    <property type="project" value="TreeGrafter"/>
</dbReference>
<dbReference type="Gene3D" id="3.40.50.10490">
    <property type="entry name" value="Glucose-6-phosphate isomerase like protein, domain 1"/>
    <property type="match status" value="1"/>
</dbReference>
<reference evidence="3 4" key="1">
    <citation type="submission" date="2020-07" db="EMBL/GenBank/DDBJ databases">
        <title>Above-ground endophytic microbial communities from plants in different locations in the United States.</title>
        <authorList>
            <person name="Frank C."/>
        </authorList>
    </citation>
    <scope>NUCLEOTIDE SEQUENCE [LARGE SCALE GENOMIC DNA]</scope>
    <source>
        <strain evidence="3 4">WPL5_2</strain>
    </source>
</reference>